<comment type="caution">
    <text evidence="2">The sequence shown here is derived from an EMBL/GenBank/DDBJ whole genome shotgun (WGS) entry which is preliminary data.</text>
</comment>
<feature type="transmembrane region" description="Helical" evidence="1">
    <location>
        <begin position="132"/>
        <end position="151"/>
    </location>
</feature>
<dbReference type="RefSeq" id="WP_085615513.1">
    <property type="nucleotide sequence ID" value="NZ_CAXBPE010000003.1"/>
</dbReference>
<keyword evidence="1" id="KW-0812">Transmembrane</keyword>
<name>A0A1Y2LJG1_9PROT</name>
<dbReference type="EMBL" id="JFKB01000001">
    <property type="protein sequence ID" value="OSQ50364.1"/>
    <property type="molecule type" value="Genomic_DNA"/>
</dbReference>
<dbReference type="OrthoDB" id="8443450at2"/>
<dbReference type="Proteomes" id="UP000193396">
    <property type="component" value="Unassembled WGS sequence"/>
</dbReference>
<evidence type="ECO:0000313" key="2">
    <source>
        <dbReference type="EMBL" id="OSQ50364.1"/>
    </source>
</evidence>
<dbReference type="STRING" id="1293890.TALK_02630"/>
<evidence type="ECO:0000313" key="3">
    <source>
        <dbReference type="Proteomes" id="UP000193396"/>
    </source>
</evidence>
<feature type="transmembrane region" description="Helical" evidence="1">
    <location>
        <begin position="34"/>
        <end position="54"/>
    </location>
</feature>
<organism evidence="2 3">
    <name type="scientific">Thalassospira alkalitolerans</name>
    <dbReference type="NCBI Taxonomy" id="1293890"/>
    <lineage>
        <taxon>Bacteria</taxon>
        <taxon>Pseudomonadati</taxon>
        <taxon>Pseudomonadota</taxon>
        <taxon>Alphaproteobacteria</taxon>
        <taxon>Rhodospirillales</taxon>
        <taxon>Thalassospiraceae</taxon>
        <taxon>Thalassospira</taxon>
    </lineage>
</organism>
<gene>
    <name evidence="2" type="ORF">TALK_02630</name>
</gene>
<dbReference type="AlphaFoldDB" id="A0A1Y2LJG1"/>
<sequence length="191" mass="21007">MTMSTETLRALYGTWRIARGDAKGLAFFEYSIDAFWRSFLAAFIVFPAFALLRWHDLGSAPDDFPVGRYMIIETIAYVMKWFAFPLLMLHVAPMIDRANRYIAFITVYNWSSVLQMGVYLIALFLGAAFPGLGAGGFVLVAVIAMLVYGVYIAKLTLAVPAVTAGAIVAADFLLSLVITTIGIRLALGQLF</sequence>
<keyword evidence="1" id="KW-0472">Membrane</keyword>
<protein>
    <recommendedName>
        <fullName evidence="4">Yip1 domain-containing protein</fullName>
    </recommendedName>
</protein>
<keyword evidence="3" id="KW-1185">Reference proteome</keyword>
<feature type="transmembrane region" description="Helical" evidence="1">
    <location>
        <begin position="157"/>
        <end position="187"/>
    </location>
</feature>
<proteinExistence type="predicted"/>
<accession>A0A1Y2LJG1</accession>
<feature type="transmembrane region" description="Helical" evidence="1">
    <location>
        <begin position="101"/>
        <end position="125"/>
    </location>
</feature>
<evidence type="ECO:0000256" key="1">
    <source>
        <dbReference type="SAM" id="Phobius"/>
    </source>
</evidence>
<keyword evidence="1" id="KW-1133">Transmembrane helix</keyword>
<evidence type="ECO:0008006" key="4">
    <source>
        <dbReference type="Google" id="ProtNLM"/>
    </source>
</evidence>
<feature type="transmembrane region" description="Helical" evidence="1">
    <location>
        <begin position="75"/>
        <end position="95"/>
    </location>
</feature>
<reference evidence="2 3" key="1">
    <citation type="submission" date="2014-03" db="EMBL/GenBank/DDBJ databases">
        <title>The draft genome sequence of Thalassospira alkalitolerans JCM 18968.</title>
        <authorList>
            <person name="Lai Q."/>
            <person name="Shao Z."/>
        </authorList>
    </citation>
    <scope>NUCLEOTIDE SEQUENCE [LARGE SCALE GENOMIC DNA]</scope>
    <source>
        <strain evidence="2 3">JCM 18968</strain>
    </source>
</reference>